<dbReference type="InterPro" id="IPR035269">
    <property type="entry name" value="PSMD9"/>
</dbReference>
<dbReference type="GO" id="GO:0000502">
    <property type="term" value="C:proteasome complex"/>
    <property type="evidence" value="ECO:0007669"/>
    <property type="project" value="UniProtKB-KW"/>
</dbReference>
<dbReference type="Gene3D" id="6.10.140.1710">
    <property type="match status" value="1"/>
</dbReference>
<dbReference type="AlphaFoldDB" id="L8GNH7"/>
<keyword evidence="1" id="KW-0143">Chaperone</keyword>
<dbReference type="Pfam" id="PF18265">
    <property type="entry name" value="Nas2_N"/>
    <property type="match status" value="1"/>
</dbReference>
<dbReference type="GeneID" id="14914917"/>
<dbReference type="InterPro" id="IPR036034">
    <property type="entry name" value="PDZ_sf"/>
</dbReference>
<gene>
    <name evidence="3" type="ORF">ACA1_106740</name>
</gene>
<protein>
    <submittedName>
        <fullName evidence="3">Proteasome 26S subunit, putative</fullName>
    </submittedName>
</protein>
<dbReference type="VEuPathDB" id="AmoebaDB:ACA1_106740"/>
<evidence type="ECO:0000313" key="4">
    <source>
        <dbReference type="Proteomes" id="UP000011083"/>
    </source>
</evidence>
<keyword evidence="4" id="KW-1185">Reference proteome</keyword>
<dbReference type="FunFam" id="2.30.42.10:FF:000107">
    <property type="entry name" value="26S proteasome non-ATPase regulatory subunit 9"/>
    <property type="match status" value="1"/>
</dbReference>
<dbReference type="STRING" id="1257118.L8GNH7"/>
<evidence type="ECO:0000256" key="1">
    <source>
        <dbReference type="ARBA" id="ARBA00023186"/>
    </source>
</evidence>
<name>L8GNH7_ACACF</name>
<dbReference type="Proteomes" id="UP000011083">
    <property type="component" value="Unassembled WGS sequence"/>
</dbReference>
<reference evidence="3 4" key="1">
    <citation type="journal article" date="2013" name="Genome Biol.">
        <title>Genome of Acanthamoeba castellanii highlights extensive lateral gene transfer and early evolution of tyrosine kinase signaling.</title>
        <authorList>
            <person name="Clarke M."/>
            <person name="Lohan A.J."/>
            <person name="Liu B."/>
            <person name="Lagkouvardos I."/>
            <person name="Roy S."/>
            <person name="Zafar N."/>
            <person name="Bertelli C."/>
            <person name="Schilde C."/>
            <person name="Kianianmomeni A."/>
            <person name="Burglin T.R."/>
            <person name="Frech C."/>
            <person name="Turcotte B."/>
            <person name="Kopec K.O."/>
            <person name="Synnott J.M."/>
            <person name="Choo C."/>
            <person name="Paponov I."/>
            <person name="Finkler A."/>
            <person name="Soon Heng Tan C."/>
            <person name="Hutchins A.P."/>
            <person name="Weinmeier T."/>
            <person name="Rattei T."/>
            <person name="Chu J.S."/>
            <person name="Gimenez G."/>
            <person name="Irimia M."/>
            <person name="Rigden D.J."/>
            <person name="Fitzpatrick D.A."/>
            <person name="Lorenzo-Morales J."/>
            <person name="Bateman A."/>
            <person name="Chiu C.H."/>
            <person name="Tang P."/>
            <person name="Hegemann P."/>
            <person name="Fromm H."/>
            <person name="Raoult D."/>
            <person name="Greub G."/>
            <person name="Miranda-Saavedra D."/>
            <person name="Chen N."/>
            <person name="Nash P."/>
            <person name="Ginger M.L."/>
            <person name="Horn M."/>
            <person name="Schaap P."/>
            <person name="Caler L."/>
            <person name="Loftus B."/>
        </authorList>
    </citation>
    <scope>NUCLEOTIDE SEQUENCE [LARGE SCALE GENOMIC DNA]</scope>
    <source>
        <strain evidence="3 4">Neff</strain>
    </source>
</reference>
<dbReference type="Gene3D" id="2.30.42.10">
    <property type="match status" value="1"/>
</dbReference>
<dbReference type="SUPFAM" id="SSF50156">
    <property type="entry name" value="PDZ domain-like"/>
    <property type="match status" value="1"/>
</dbReference>
<dbReference type="GO" id="GO:0070682">
    <property type="term" value="P:proteasome regulatory particle assembly"/>
    <property type="evidence" value="ECO:0007669"/>
    <property type="project" value="InterPro"/>
</dbReference>
<dbReference type="OrthoDB" id="72325at2759"/>
<dbReference type="PANTHER" id="PTHR12651:SF1">
    <property type="entry name" value="26S PROTEASOME NON-ATPASE REGULATORY SUBUNIT 9"/>
    <property type="match status" value="1"/>
</dbReference>
<sequence>METAAKELVLKKDEVEREIQELTAYLTAPGMPGLSGGLVDREGYPLADVDKIIAVRQARHRLACLQNDHKGLMAQIERELHTLHAVGKTPAEAASSAPAAACAASDESTAGWHLKKPIALIDQVSDSSPAHTAGLRPGDVLLRFGSVVHDGSSGGSASPWLGHIAQVVRDSEGREVALWVRRGENQHLRLILVPRPWAGRGLVGCHIVPLPVS</sequence>
<proteinExistence type="predicted"/>
<keyword evidence="3" id="KW-0647">Proteasome</keyword>
<dbReference type="GO" id="GO:0005634">
    <property type="term" value="C:nucleus"/>
    <property type="evidence" value="ECO:0007669"/>
    <property type="project" value="TreeGrafter"/>
</dbReference>
<dbReference type="PANTHER" id="PTHR12651">
    <property type="entry name" value="26S PROTEASOME NON-ATPASE REGULATORY SUBUNIT 9"/>
    <property type="match status" value="1"/>
</dbReference>
<dbReference type="OMA" id="DWGGRGM"/>
<dbReference type="RefSeq" id="XP_004336316.1">
    <property type="nucleotide sequence ID" value="XM_004336268.1"/>
</dbReference>
<dbReference type="EMBL" id="KB008060">
    <property type="protein sequence ID" value="ELR14303.1"/>
    <property type="molecule type" value="Genomic_DNA"/>
</dbReference>
<dbReference type="InterPro" id="IPR040815">
    <property type="entry name" value="Nas2_N"/>
</dbReference>
<accession>L8GNH7</accession>
<dbReference type="GO" id="GO:0005737">
    <property type="term" value="C:cytoplasm"/>
    <property type="evidence" value="ECO:0007669"/>
    <property type="project" value="TreeGrafter"/>
</dbReference>
<evidence type="ECO:0000259" key="2">
    <source>
        <dbReference type="Pfam" id="PF18265"/>
    </source>
</evidence>
<feature type="domain" description="Nas2 N-terminal" evidence="2">
    <location>
        <begin position="6"/>
        <end position="85"/>
    </location>
</feature>
<dbReference type="KEGG" id="acan:ACA1_106740"/>
<evidence type="ECO:0000313" key="3">
    <source>
        <dbReference type="EMBL" id="ELR14303.1"/>
    </source>
</evidence>
<organism evidence="3 4">
    <name type="scientific">Acanthamoeba castellanii (strain ATCC 30010 / Neff)</name>
    <dbReference type="NCBI Taxonomy" id="1257118"/>
    <lineage>
        <taxon>Eukaryota</taxon>
        <taxon>Amoebozoa</taxon>
        <taxon>Discosea</taxon>
        <taxon>Longamoebia</taxon>
        <taxon>Centramoebida</taxon>
        <taxon>Acanthamoebidae</taxon>
        <taxon>Acanthamoeba</taxon>
    </lineage>
</organism>